<proteinExistence type="predicted"/>
<evidence type="ECO:0000256" key="1">
    <source>
        <dbReference type="SAM" id="MobiDB-lite"/>
    </source>
</evidence>
<feature type="region of interest" description="Disordered" evidence="1">
    <location>
        <begin position="1"/>
        <end position="28"/>
    </location>
</feature>
<feature type="compositionally biased region" description="Polar residues" evidence="1">
    <location>
        <begin position="1"/>
        <end position="14"/>
    </location>
</feature>
<reference evidence="2" key="1">
    <citation type="submission" date="2019-12" db="EMBL/GenBank/DDBJ databases">
        <title>Genome sequencing and annotation of Brassica cretica.</title>
        <authorList>
            <person name="Studholme D.J."/>
            <person name="Sarris P."/>
        </authorList>
    </citation>
    <scope>NUCLEOTIDE SEQUENCE</scope>
    <source>
        <strain evidence="2">PFS-109/04</strain>
        <tissue evidence="2">Leaf</tissue>
    </source>
</reference>
<sequence length="84" mass="9337">MNSLQLQSEVTTATPRGRSGCVDSRARSLQRHPRSLGLCRFESDEQAGSDVPHRLPEVALNTQSDLPERRAEVAALQLFGRTYD</sequence>
<dbReference type="Proteomes" id="UP000712600">
    <property type="component" value="Unassembled WGS sequence"/>
</dbReference>
<protein>
    <submittedName>
        <fullName evidence="2">Uncharacterized protein</fullName>
    </submittedName>
</protein>
<gene>
    <name evidence="2" type="ORF">F2Q69_00046104</name>
</gene>
<accession>A0A8S9PRY7</accession>
<evidence type="ECO:0000313" key="3">
    <source>
        <dbReference type="Proteomes" id="UP000712600"/>
    </source>
</evidence>
<name>A0A8S9PRY7_BRACR</name>
<comment type="caution">
    <text evidence="2">The sequence shown here is derived from an EMBL/GenBank/DDBJ whole genome shotgun (WGS) entry which is preliminary data.</text>
</comment>
<dbReference type="EMBL" id="QGKX02001347">
    <property type="protein sequence ID" value="KAF3524078.1"/>
    <property type="molecule type" value="Genomic_DNA"/>
</dbReference>
<organism evidence="2 3">
    <name type="scientific">Brassica cretica</name>
    <name type="common">Mustard</name>
    <dbReference type="NCBI Taxonomy" id="69181"/>
    <lineage>
        <taxon>Eukaryota</taxon>
        <taxon>Viridiplantae</taxon>
        <taxon>Streptophyta</taxon>
        <taxon>Embryophyta</taxon>
        <taxon>Tracheophyta</taxon>
        <taxon>Spermatophyta</taxon>
        <taxon>Magnoliopsida</taxon>
        <taxon>eudicotyledons</taxon>
        <taxon>Gunneridae</taxon>
        <taxon>Pentapetalae</taxon>
        <taxon>rosids</taxon>
        <taxon>malvids</taxon>
        <taxon>Brassicales</taxon>
        <taxon>Brassicaceae</taxon>
        <taxon>Brassiceae</taxon>
        <taxon>Brassica</taxon>
    </lineage>
</organism>
<evidence type="ECO:0000313" key="2">
    <source>
        <dbReference type="EMBL" id="KAF3524078.1"/>
    </source>
</evidence>
<dbReference type="AlphaFoldDB" id="A0A8S9PRY7"/>